<dbReference type="PIRSF" id="PIRSF012641">
    <property type="entry name" value="UCP012641"/>
    <property type="match status" value="1"/>
</dbReference>
<comment type="caution">
    <text evidence="2">The sequence shown here is derived from an EMBL/GenBank/DDBJ whole genome shotgun (WGS) entry which is preliminary data.</text>
</comment>
<dbReference type="Proteomes" id="UP000318148">
    <property type="component" value="Unassembled WGS sequence"/>
</dbReference>
<evidence type="ECO:0000313" key="2">
    <source>
        <dbReference type="EMBL" id="RZO04944.1"/>
    </source>
</evidence>
<dbReference type="EMBL" id="SHBO01000052">
    <property type="protein sequence ID" value="RZO04944.1"/>
    <property type="molecule type" value="Genomic_DNA"/>
</dbReference>
<sequence length="357" mass="41303">MKNFKCSCGSPIFFEDTICKCCEFTLGFDINSMEMRCVKEDGQKLVDTKSRKTYKKCKNWSEFNVCNWLIESDSKEELCFGCQFNRTVPNQSVENIPANNLRWLRLEQAKKRLIFSLMQMQLPLENGWNSNSKGLLFDFIESLDDKIVTTGYTNGVITINSIEADHVARVSTKYALNERYRTIIGHLRHETGHYYLDKFKLPKKLQEEIISKFGNLFESSGTNYSESLQLYYANGPMKNWENSYISAYASAHPIEDWAESWSHYLLIMDALETLQQEGYFEDSLDSLDVHQKLEKWESLSFGINQITRSLGMQDAYPFSLCNKVKEKIVVVSEFIQSLSAGTAFLKQNDDDFMKIPP</sequence>
<dbReference type="InterPro" id="IPR031321">
    <property type="entry name" value="UCP012641"/>
</dbReference>
<dbReference type="AlphaFoldDB" id="A0A520LJY3"/>
<dbReference type="Pfam" id="PF15887">
    <property type="entry name" value="Peptidase_Mx"/>
    <property type="match status" value="1"/>
</dbReference>
<evidence type="ECO:0000259" key="1">
    <source>
        <dbReference type="Pfam" id="PF10005"/>
    </source>
</evidence>
<evidence type="ECO:0000313" key="3">
    <source>
        <dbReference type="Proteomes" id="UP000318148"/>
    </source>
</evidence>
<proteinExistence type="predicted"/>
<name>A0A520LJY3_9GAMM</name>
<organism evidence="2 3">
    <name type="scientific">SAR92 clade bacterium</name>
    <dbReference type="NCBI Taxonomy" id="2315479"/>
    <lineage>
        <taxon>Bacteria</taxon>
        <taxon>Pseudomonadati</taxon>
        <taxon>Pseudomonadota</taxon>
        <taxon>Gammaproteobacteria</taxon>
        <taxon>Cellvibrionales</taxon>
        <taxon>Porticoccaceae</taxon>
        <taxon>SAR92 clade</taxon>
    </lineage>
</organism>
<reference evidence="2 3" key="1">
    <citation type="submission" date="2019-02" db="EMBL/GenBank/DDBJ databases">
        <title>Prokaryotic population dynamics and viral predation in marine succession experiment using metagenomics: the confinement effect.</title>
        <authorList>
            <person name="Haro-Moreno J.M."/>
            <person name="Rodriguez-Valera F."/>
            <person name="Lopez-Perez M."/>
        </authorList>
    </citation>
    <scope>NUCLEOTIDE SEQUENCE [LARGE SCALE GENOMIC DNA]</scope>
    <source>
        <strain evidence="2">MED-G169</strain>
    </source>
</reference>
<feature type="domain" description="Zinc-ribbon" evidence="1">
    <location>
        <begin position="4"/>
        <end position="92"/>
    </location>
</feature>
<dbReference type="InterPro" id="IPR011201">
    <property type="entry name" value="Zinc-ribbon_6_bact"/>
</dbReference>
<dbReference type="Gene3D" id="3.40.390.70">
    <property type="match status" value="1"/>
</dbReference>
<accession>A0A520LJY3</accession>
<gene>
    <name evidence="2" type="ORF">EVB02_03785</name>
</gene>
<protein>
    <recommendedName>
        <fullName evidence="1">Zinc-ribbon domain-containing protein</fullName>
    </recommendedName>
</protein>
<dbReference type="Pfam" id="PF10005">
    <property type="entry name" value="Zn_ribbon_DZR_6"/>
    <property type="match status" value="1"/>
</dbReference>